<feature type="binding site" evidence="9">
    <location>
        <position position="70"/>
    </location>
    <ligand>
        <name>S-adenosyl-L-methionine</name>
        <dbReference type="ChEBI" id="CHEBI:59789"/>
    </ligand>
</feature>
<dbReference type="InterPro" id="IPR055361">
    <property type="entry name" value="tRNA_methyltr_TrmB_bact"/>
</dbReference>
<keyword evidence="11" id="KW-1185">Reference proteome</keyword>
<dbReference type="NCBIfam" id="NF001080">
    <property type="entry name" value="PRK00121.2-2"/>
    <property type="match status" value="1"/>
</dbReference>
<feature type="binding site" evidence="9">
    <location>
        <position position="155"/>
    </location>
    <ligand>
        <name>substrate</name>
    </ligand>
</feature>
<dbReference type="PANTHER" id="PTHR23417">
    <property type="entry name" value="3-DEOXY-D-MANNO-OCTULOSONIC-ACID TRANSFERASE/TRNA GUANINE-N 7 - -METHYLTRANSFERASE"/>
    <property type="match status" value="1"/>
</dbReference>
<dbReference type="CDD" id="cd02440">
    <property type="entry name" value="AdoMet_MTases"/>
    <property type="match status" value="1"/>
</dbReference>
<dbReference type="Proteomes" id="UP000013963">
    <property type="component" value="Chromosome"/>
</dbReference>
<feature type="binding site" evidence="9">
    <location>
        <begin position="194"/>
        <end position="197"/>
    </location>
    <ligand>
        <name>substrate</name>
    </ligand>
</feature>
<dbReference type="GO" id="GO:0043527">
    <property type="term" value="C:tRNA methyltransferase complex"/>
    <property type="evidence" value="ECO:0007669"/>
    <property type="project" value="TreeGrafter"/>
</dbReference>
<name>R4U502_9MOLU</name>
<evidence type="ECO:0000313" key="10">
    <source>
        <dbReference type="EMBL" id="AGM26562.1"/>
    </source>
</evidence>
<evidence type="ECO:0000256" key="6">
    <source>
        <dbReference type="ARBA" id="ARBA00022694"/>
    </source>
</evidence>
<evidence type="ECO:0000256" key="2">
    <source>
        <dbReference type="ARBA" id="ARBA00003015"/>
    </source>
</evidence>
<organism evidence="10 11">
    <name type="scientific">Spiroplasma syrphidicola EA-1</name>
    <dbReference type="NCBI Taxonomy" id="1276229"/>
    <lineage>
        <taxon>Bacteria</taxon>
        <taxon>Bacillati</taxon>
        <taxon>Mycoplasmatota</taxon>
        <taxon>Mollicutes</taxon>
        <taxon>Entomoplasmatales</taxon>
        <taxon>Spiroplasmataceae</taxon>
        <taxon>Spiroplasma</taxon>
    </lineage>
</organism>
<gene>
    <name evidence="9 10" type="primary">trmB</name>
    <name evidence="10" type="ORF">SSYRP_v1c09750</name>
</gene>
<accession>R4U502</accession>
<dbReference type="PATRIC" id="fig|1276229.3.peg.966"/>
<evidence type="ECO:0000256" key="8">
    <source>
        <dbReference type="ARBA" id="ARBA00060767"/>
    </source>
</evidence>
<evidence type="ECO:0000256" key="3">
    <source>
        <dbReference type="ARBA" id="ARBA00022603"/>
    </source>
</evidence>
<comment type="pathway">
    <text evidence="7 9">tRNA modification; N(7)-methylguanine-tRNA biosynthesis.</text>
</comment>
<dbReference type="PROSITE" id="PS51625">
    <property type="entry name" value="SAM_MT_TRMB"/>
    <property type="match status" value="1"/>
</dbReference>
<dbReference type="HAMAP" id="MF_01057">
    <property type="entry name" value="tRNA_methyltr_TrmB"/>
    <property type="match status" value="1"/>
</dbReference>
<sequence>MRLRNKPWANDYFLEQKEYTVRNSTKYRGKWAKKVFKNNNPVNIEIGCGKGGFILALAKNNPDQNYLAIEKFPSVAVIALKKLVNEKLSNLKIITDDAKILSEIFAPEEISNIYLNFSDPWPKKRHAKRRLTSKTFLPLYDEILNNDGRIYFKTDNDDLFAFSIAEFEDSNWTIVKQTTDLYANPNLLKNNIATEYEQRFVEMRKNINYAEIKK</sequence>
<dbReference type="OrthoDB" id="9802090at2"/>
<dbReference type="EC" id="2.1.1.33" evidence="9"/>
<dbReference type="InterPro" id="IPR029063">
    <property type="entry name" value="SAM-dependent_MTases_sf"/>
</dbReference>
<comment type="caution">
    <text evidence="9">Lacks conserved residue(s) required for the propagation of feature annotation.</text>
</comment>
<proteinExistence type="inferred from homology"/>
<evidence type="ECO:0000256" key="1">
    <source>
        <dbReference type="ARBA" id="ARBA00000142"/>
    </source>
</evidence>
<keyword evidence="3 9" id="KW-0489">Methyltransferase</keyword>
<dbReference type="PANTHER" id="PTHR23417:SF14">
    <property type="entry name" value="PENTACOTRIPEPTIDE-REPEAT REGION OF PRORP DOMAIN-CONTAINING PROTEIN"/>
    <property type="match status" value="1"/>
</dbReference>
<keyword evidence="6 9" id="KW-0819">tRNA processing</keyword>
<dbReference type="SUPFAM" id="SSF53335">
    <property type="entry name" value="S-adenosyl-L-methionine-dependent methyltransferases"/>
    <property type="match status" value="1"/>
</dbReference>
<comment type="catalytic activity">
    <reaction evidence="1 9">
        <text>guanosine(46) in tRNA + S-adenosyl-L-methionine = N(7)-methylguanosine(46) in tRNA + S-adenosyl-L-homocysteine</text>
        <dbReference type="Rhea" id="RHEA:42708"/>
        <dbReference type="Rhea" id="RHEA-COMP:10188"/>
        <dbReference type="Rhea" id="RHEA-COMP:10189"/>
        <dbReference type="ChEBI" id="CHEBI:57856"/>
        <dbReference type="ChEBI" id="CHEBI:59789"/>
        <dbReference type="ChEBI" id="CHEBI:74269"/>
        <dbReference type="ChEBI" id="CHEBI:74480"/>
        <dbReference type="EC" id="2.1.1.33"/>
    </reaction>
</comment>
<evidence type="ECO:0000256" key="4">
    <source>
        <dbReference type="ARBA" id="ARBA00022679"/>
    </source>
</evidence>
<comment type="similarity">
    <text evidence="8 9">Belongs to the class I-like SAM-binding methyltransferase superfamily. TrmB family.</text>
</comment>
<dbReference type="STRING" id="1276229.SSYRP_v1c09750"/>
<feature type="binding site" evidence="9">
    <location>
        <position position="123"/>
    </location>
    <ligand>
        <name>substrate</name>
    </ligand>
</feature>
<dbReference type="InterPro" id="IPR003358">
    <property type="entry name" value="tRNA_(Gua-N-7)_MeTrfase_Trmb"/>
</dbReference>
<dbReference type="Gene3D" id="3.40.50.150">
    <property type="entry name" value="Vaccinia Virus protein VP39"/>
    <property type="match status" value="1"/>
</dbReference>
<comment type="function">
    <text evidence="2 9">Catalyzes the formation of N(7)-methylguanine at position 46 (m7G46) in tRNA.</text>
</comment>
<dbReference type="RefSeq" id="WP_016341201.1">
    <property type="nucleotide sequence ID" value="NC_021284.1"/>
</dbReference>
<dbReference type="HOGENOM" id="CLU_050910_2_1_14"/>
<reference evidence="10 11" key="1">
    <citation type="journal article" date="2013" name="Genome Biol. Evol.">
        <title>Complete genomes of two dipteran-associated spiroplasmas provided insights into the origin, dynamics, and impacts of viral invasion in spiroplasma.</title>
        <authorList>
            <person name="Ku C."/>
            <person name="Lo W.S."/>
            <person name="Chen L.L."/>
            <person name="Kuo C.H."/>
        </authorList>
    </citation>
    <scope>NUCLEOTIDE SEQUENCE [LARGE SCALE GENOMIC DNA]</scope>
    <source>
        <strain evidence="10">EA-1</strain>
    </source>
</reference>
<dbReference type="KEGG" id="ssyr:SSYRP_v1c09750"/>
<evidence type="ECO:0000256" key="9">
    <source>
        <dbReference type="HAMAP-Rule" id="MF_01057"/>
    </source>
</evidence>
<feature type="binding site" evidence="9">
    <location>
        <position position="119"/>
    </location>
    <ligand>
        <name>S-adenosyl-L-methionine</name>
        <dbReference type="ChEBI" id="CHEBI:59789"/>
    </ligand>
</feature>
<feature type="binding site" evidence="9">
    <location>
        <position position="45"/>
    </location>
    <ligand>
        <name>S-adenosyl-L-methionine</name>
        <dbReference type="ChEBI" id="CHEBI:59789"/>
    </ligand>
</feature>
<dbReference type="eggNOG" id="COG0220">
    <property type="taxonomic scope" value="Bacteria"/>
</dbReference>
<dbReference type="EMBL" id="CP005078">
    <property type="protein sequence ID" value="AGM26562.1"/>
    <property type="molecule type" value="Genomic_DNA"/>
</dbReference>
<feature type="binding site" evidence="9">
    <location>
        <position position="97"/>
    </location>
    <ligand>
        <name>S-adenosyl-L-methionine</name>
        <dbReference type="ChEBI" id="CHEBI:59789"/>
    </ligand>
</feature>
<keyword evidence="4 9" id="KW-0808">Transferase</keyword>
<dbReference type="GO" id="GO:0008176">
    <property type="term" value="F:tRNA (guanine(46)-N7)-methyltransferase activity"/>
    <property type="evidence" value="ECO:0007669"/>
    <property type="project" value="UniProtKB-UniRule"/>
</dbReference>
<dbReference type="Pfam" id="PF02390">
    <property type="entry name" value="Methyltransf_4"/>
    <property type="match status" value="1"/>
</dbReference>
<protein>
    <recommendedName>
        <fullName evidence="9">tRNA (guanine-N(7)-)-methyltransferase</fullName>
        <ecNumber evidence="9">2.1.1.33</ecNumber>
    </recommendedName>
    <alternativeName>
        <fullName evidence="9">tRNA (guanine(46)-N(7))-methyltransferase</fullName>
    </alternativeName>
    <alternativeName>
        <fullName evidence="9">tRNA(m7G46)-methyltransferase</fullName>
    </alternativeName>
</protein>
<dbReference type="UniPathway" id="UPA00989"/>
<evidence type="ECO:0000313" key="11">
    <source>
        <dbReference type="Proteomes" id="UP000013963"/>
    </source>
</evidence>
<dbReference type="FunFam" id="3.40.50.150:FF:000035">
    <property type="entry name" value="tRNA (guanine-N(7)-)-methyltransferase"/>
    <property type="match status" value="1"/>
</dbReference>
<dbReference type="NCBIfam" id="TIGR00091">
    <property type="entry name" value="tRNA (guanosine(46)-N7)-methyltransferase TrmB"/>
    <property type="match status" value="1"/>
</dbReference>
<evidence type="ECO:0000256" key="5">
    <source>
        <dbReference type="ARBA" id="ARBA00022691"/>
    </source>
</evidence>
<dbReference type="AlphaFoldDB" id="R4U502"/>
<keyword evidence="5 9" id="KW-0949">S-adenosyl-L-methionine</keyword>
<evidence type="ECO:0000256" key="7">
    <source>
        <dbReference type="ARBA" id="ARBA00060552"/>
    </source>
</evidence>